<dbReference type="EMBL" id="AAXT01000006">
    <property type="protein sequence ID" value="EDO05210.1"/>
    <property type="molecule type" value="Genomic_DNA"/>
</dbReference>
<feature type="domain" description="SmORF-like" evidence="2">
    <location>
        <begin position="1"/>
        <end position="91"/>
    </location>
</feature>
<gene>
    <name evidence="3" type="ORF">BBOV_I001170</name>
</gene>
<dbReference type="RefSeq" id="XP_001608778.1">
    <property type="nucleotide sequence ID" value="XM_001608728.1"/>
</dbReference>
<dbReference type="Proteomes" id="UP000002173">
    <property type="component" value="Unassembled WGS sequence"/>
</dbReference>
<comment type="caution">
    <text evidence="3">The sequence shown here is derived from an EMBL/GenBank/DDBJ whole genome shotgun (WGS) entry which is preliminary data.</text>
</comment>
<dbReference type="GeneID" id="5476861"/>
<evidence type="ECO:0000313" key="4">
    <source>
        <dbReference type="Proteomes" id="UP000002173"/>
    </source>
</evidence>
<protein>
    <submittedName>
        <fullName evidence="3">SmORF</fullName>
    </submittedName>
</protein>
<feature type="chain" id="PRO_5002707054" evidence="1">
    <location>
        <begin position="25"/>
        <end position="182"/>
    </location>
</feature>
<dbReference type="AlphaFoldDB" id="A7AXD7"/>
<dbReference type="Pfam" id="PF23503">
    <property type="entry name" value="Microp_apicomplexa_5"/>
    <property type="match status" value="1"/>
</dbReference>
<sequence length="182" mass="21320">MVAFNTLWKLCVVVAFGLSATATCTDVAQEQPKKESFVSRFFGKKEEAKTQPVEVQQEEITKAQENTDAEEPPKYSVEWYLLPKPQNRKHLRDKLPYDLAYFVQRNCNSPISPEVEREIREYLLLYTVDWYLLPEPESRTALRYSLPSNLASKVPENCNEPIDPELEKRIRKYFSSLQKKKR</sequence>
<evidence type="ECO:0000259" key="2">
    <source>
        <dbReference type="Pfam" id="PF23503"/>
    </source>
</evidence>
<dbReference type="InParanoid" id="A7AXD7"/>
<proteinExistence type="predicted"/>
<dbReference type="KEGG" id="bbo:BBOV_I001170"/>
<reference evidence="4" key="2">
    <citation type="journal article" date="2020" name="Data Brief">
        <title>Transcriptome dataset of Babesia bovis life stages within vertebrate and invertebrate hosts.</title>
        <authorList>
            <person name="Ueti M.W."/>
            <person name="Johnson W.C."/>
            <person name="Kappmeyer L.S."/>
            <person name="Herndon D.R."/>
            <person name="Mousel M.R."/>
            <person name="Reif K.E."/>
            <person name="Taus N.S."/>
            <person name="Ifeonu O.O."/>
            <person name="Silva J.C."/>
            <person name="Suarez C.E."/>
            <person name="Brayton K.A."/>
        </authorList>
    </citation>
    <scope>NUCLEOTIDE SEQUENCE [LARGE SCALE GENOMIC DNA]</scope>
</reference>
<accession>A7AXD7</accession>
<dbReference type="VEuPathDB" id="PiroplasmaDB:BBOV_I001170"/>
<name>A7AXD7_BABBO</name>
<keyword evidence="1" id="KW-0732">Signal</keyword>
<organism evidence="3 4">
    <name type="scientific">Babesia bovis</name>
    <dbReference type="NCBI Taxonomy" id="5865"/>
    <lineage>
        <taxon>Eukaryota</taxon>
        <taxon>Sar</taxon>
        <taxon>Alveolata</taxon>
        <taxon>Apicomplexa</taxon>
        <taxon>Aconoidasida</taxon>
        <taxon>Piroplasmida</taxon>
        <taxon>Babesiidae</taxon>
        <taxon>Babesia</taxon>
    </lineage>
</organism>
<reference evidence="3 4" key="1">
    <citation type="journal article" date="2007" name="PLoS Pathog.">
        <title>Genome sequence of Babesia bovis and comparative analysis of apicomplexan hemoprotozoa.</title>
        <authorList>
            <person name="Brayton K.A."/>
            <person name="Lau A.O.T."/>
            <person name="Herndon D.R."/>
            <person name="Hannick L."/>
            <person name="Kappmeyer L.S."/>
            <person name="Berens S.J."/>
            <person name="Bidwell S.L."/>
            <person name="Brown W.C."/>
            <person name="Crabtree J."/>
            <person name="Fadrosh D."/>
            <person name="Feldblum T."/>
            <person name="Forberger H.A."/>
            <person name="Haas B.J."/>
            <person name="Howell J.M."/>
            <person name="Khouri H."/>
            <person name="Koo H."/>
            <person name="Mann D.J."/>
            <person name="Norimine J."/>
            <person name="Paulsen I.T."/>
            <person name="Radune D."/>
            <person name="Ren Q."/>
            <person name="Smith R.K. Jr."/>
            <person name="Suarez C.E."/>
            <person name="White O."/>
            <person name="Wortman J.R."/>
            <person name="Knowles D.P. Jr."/>
            <person name="McElwain T.F."/>
            <person name="Nene V.M."/>
        </authorList>
    </citation>
    <scope>NUCLEOTIDE SEQUENCE [LARGE SCALE GENOMIC DNA]</scope>
    <source>
        <strain evidence="3">T2Bo</strain>
    </source>
</reference>
<evidence type="ECO:0000256" key="1">
    <source>
        <dbReference type="SAM" id="SignalP"/>
    </source>
</evidence>
<keyword evidence="4" id="KW-1185">Reference proteome</keyword>
<evidence type="ECO:0000313" key="3">
    <source>
        <dbReference type="EMBL" id="EDO05210.1"/>
    </source>
</evidence>
<dbReference type="InterPro" id="IPR056315">
    <property type="entry name" value="SmORF-like_dom_apicomplexa"/>
</dbReference>
<reference evidence="4" key="3">
    <citation type="journal article" date="2021" name="Int. J. Parasitol.">
        <title>Comparative analysis of gene expression between Babesia bovis blood stages and kinetes allowed by improved genome annotation.</title>
        <authorList>
            <person name="Ueti M.W."/>
            <person name="Johnson W.C."/>
            <person name="Kappmeyer L.S."/>
            <person name="Herndon D.R."/>
            <person name="Mousel M.R."/>
            <person name="Reif K.E."/>
            <person name="Taus N.S."/>
            <person name="Ifeonu O.O."/>
            <person name="Silva J.C."/>
            <person name="Suarez C.E."/>
            <person name="Brayton K.A."/>
        </authorList>
    </citation>
    <scope>NUCLEOTIDE SEQUENCE [LARGE SCALE GENOMIC DNA]</scope>
</reference>
<feature type="signal peptide" evidence="1">
    <location>
        <begin position="1"/>
        <end position="24"/>
    </location>
</feature>